<keyword evidence="1" id="KW-0812">Transmembrane</keyword>
<feature type="transmembrane region" description="Helical" evidence="1">
    <location>
        <begin position="61"/>
        <end position="84"/>
    </location>
</feature>
<gene>
    <name evidence="2" type="ORF">OD750_020525</name>
</gene>
<evidence type="ECO:0000313" key="2">
    <source>
        <dbReference type="EMBL" id="MDC8014937.1"/>
    </source>
</evidence>
<protein>
    <submittedName>
        <fullName evidence="2">Uncharacterized protein</fullName>
    </submittedName>
</protein>
<proteinExistence type="predicted"/>
<keyword evidence="3" id="KW-1185">Reference proteome</keyword>
<organism evidence="2 3">
    <name type="scientific">Tahibacter soli</name>
    <dbReference type="NCBI Taxonomy" id="2983605"/>
    <lineage>
        <taxon>Bacteria</taxon>
        <taxon>Pseudomonadati</taxon>
        <taxon>Pseudomonadota</taxon>
        <taxon>Gammaproteobacteria</taxon>
        <taxon>Lysobacterales</taxon>
        <taxon>Rhodanobacteraceae</taxon>
        <taxon>Tahibacter</taxon>
    </lineage>
</organism>
<dbReference type="Proteomes" id="UP001139971">
    <property type="component" value="Unassembled WGS sequence"/>
</dbReference>
<evidence type="ECO:0000313" key="3">
    <source>
        <dbReference type="Proteomes" id="UP001139971"/>
    </source>
</evidence>
<feature type="transmembrane region" description="Helical" evidence="1">
    <location>
        <begin position="91"/>
        <end position="109"/>
    </location>
</feature>
<name>A0A9X4BL43_9GAMM</name>
<reference evidence="2" key="1">
    <citation type="submission" date="2023-02" db="EMBL/GenBank/DDBJ databases">
        <title>Tahibacter soli sp. nov. isolated from soil.</title>
        <authorList>
            <person name="Baek J.H."/>
            <person name="Lee J.K."/>
            <person name="Choi D.G."/>
            <person name="Jeon C.O."/>
        </authorList>
    </citation>
    <scope>NUCLEOTIDE SEQUENCE</scope>
    <source>
        <strain evidence="2">BL</strain>
    </source>
</reference>
<dbReference type="AlphaFoldDB" id="A0A9X4BL43"/>
<accession>A0A9X4BL43</accession>
<keyword evidence="1" id="KW-1133">Transmembrane helix</keyword>
<feature type="transmembrane region" description="Helical" evidence="1">
    <location>
        <begin position="152"/>
        <end position="173"/>
    </location>
</feature>
<dbReference type="RefSeq" id="WP_263540825.1">
    <property type="nucleotide sequence ID" value="NZ_JAOVZO020000019.1"/>
</dbReference>
<evidence type="ECO:0000256" key="1">
    <source>
        <dbReference type="SAM" id="Phobius"/>
    </source>
</evidence>
<keyword evidence="1" id="KW-0472">Membrane</keyword>
<comment type="caution">
    <text evidence="2">The sequence shown here is derived from an EMBL/GenBank/DDBJ whole genome shotgun (WGS) entry which is preliminary data.</text>
</comment>
<dbReference type="EMBL" id="JAOVZO020000019">
    <property type="protein sequence ID" value="MDC8014937.1"/>
    <property type="molecule type" value="Genomic_DNA"/>
</dbReference>
<sequence>MIARALVLLAAPATAVFGGLWLLASFAGTGLSRPTPYGLRGYDAARLVELWTPDAAAETRFLYGDLAFAPYFVAVAFAAILYALDTLGLRAWWPWALALAIVTLAADWTENAMLLGQIEVFNAAKRLDPNGVPPLDATRVAVASVATQIKLVGVYAILGAYAALCVATIVKAVRAALG</sequence>